<evidence type="ECO:0000259" key="7">
    <source>
        <dbReference type="Pfam" id="PF10277"/>
    </source>
</evidence>
<feature type="transmembrane region" description="Helical" evidence="6">
    <location>
        <begin position="106"/>
        <end position="129"/>
    </location>
</feature>
<gene>
    <name evidence="8" type="ORF">BXYJ_LOCUS15200</name>
</gene>
<feature type="transmembrane region" description="Helical" evidence="6">
    <location>
        <begin position="270"/>
        <end position="290"/>
    </location>
</feature>
<keyword evidence="4 6" id="KW-1133">Transmembrane helix</keyword>
<evidence type="ECO:0000256" key="5">
    <source>
        <dbReference type="ARBA" id="ARBA00023136"/>
    </source>
</evidence>
<feature type="transmembrane region" description="Helical" evidence="6">
    <location>
        <begin position="213"/>
        <end position="233"/>
    </location>
</feature>
<dbReference type="PANTHER" id="PTHR21324">
    <property type="entry name" value="FASTING-INDUCIBLE INTEGRAL MEMBRANE PROTEIN TM6P1-RELATED"/>
    <property type="match status" value="1"/>
</dbReference>
<dbReference type="InterPro" id="IPR050911">
    <property type="entry name" value="DRAM/TMEM150_Autophagy_Mod"/>
</dbReference>
<name>A0A1I7RKH3_BURXY</name>
<feature type="transmembrane region" description="Helical" evidence="6">
    <location>
        <begin position="149"/>
        <end position="171"/>
    </location>
</feature>
<feature type="transmembrane region" description="Helical" evidence="6">
    <location>
        <begin position="63"/>
        <end position="86"/>
    </location>
</feature>
<dbReference type="PANTHER" id="PTHR21324:SF2">
    <property type="entry name" value="EG:22E5.9 PROTEIN"/>
    <property type="match status" value="1"/>
</dbReference>
<evidence type="ECO:0000256" key="2">
    <source>
        <dbReference type="ARBA" id="ARBA00006565"/>
    </source>
</evidence>
<accession>A0A1I7RKH3</accession>
<keyword evidence="3 6" id="KW-0812">Transmembrane</keyword>
<evidence type="ECO:0000313" key="8">
    <source>
        <dbReference type="EMBL" id="CAD5235109.1"/>
    </source>
</evidence>
<dbReference type="EMBL" id="CAJFDI010000006">
    <property type="protein sequence ID" value="CAD5235109.1"/>
    <property type="molecule type" value="Genomic_DNA"/>
</dbReference>
<keyword evidence="11" id="KW-1185">Reference proteome</keyword>
<evidence type="ECO:0000256" key="3">
    <source>
        <dbReference type="ARBA" id="ARBA00022692"/>
    </source>
</evidence>
<dbReference type="GO" id="GO:0012505">
    <property type="term" value="C:endomembrane system"/>
    <property type="evidence" value="ECO:0007669"/>
    <property type="project" value="UniProtKB-SubCell"/>
</dbReference>
<comment type="similarity">
    <text evidence="2">Belongs to the DRAM/TMEM150 family.</text>
</comment>
<dbReference type="AlphaFoldDB" id="A0A1I7RKH3"/>
<organism evidence="10 12">
    <name type="scientific">Bursaphelenchus xylophilus</name>
    <name type="common">Pinewood nematode worm</name>
    <name type="synonym">Aphelenchoides xylophilus</name>
    <dbReference type="NCBI Taxonomy" id="6326"/>
    <lineage>
        <taxon>Eukaryota</taxon>
        <taxon>Metazoa</taxon>
        <taxon>Ecdysozoa</taxon>
        <taxon>Nematoda</taxon>
        <taxon>Chromadorea</taxon>
        <taxon>Rhabditida</taxon>
        <taxon>Tylenchina</taxon>
        <taxon>Tylenchomorpha</taxon>
        <taxon>Aphelenchoidea</taxon>
        <taxon>Aphelenchoididae</taxon>
        <taxon>Bursaphelenchus</taxon>
    </lineage>
</organism>
<dbReference type="Proteomes" id="UP000659654">
    <property type="component" value="Unassembled WGS sequence"/>
</dbReference>
<proteinExistence type="inferred from homology"/>
<feature type="transmembrane region" description="Helical" evidence="6">
    <location>
        <begin position="177"/>
        <end position="201"/>
    </location>
</feature>
<evidence type="ECO:0000313" key="10">
    <source>
        <dbReference type="Proteomes" id="UP000095284"/>
    </source>
</evidence>
<comment type="subcellular location">
    <subcellularLocation>
        <location evidence="1">Endomembrane system</location>
        <topology evidence="1">Multi-pass membrane protein</topology>
    </subcellularLocation>
</comment>
<protein>
    <submittedName>
        <fullName evidence="8">(pine wood nematode) hypothetical protein</fullName>
    </submittedName>
</protein>
<dbReference type="WBParaSite" id="BXY_0120700.1">
    <property type="protein sequence ID" value="BXY_0120700.1"/>
    <property type="gene ID" value="BXY_0120700"/>
</dbReference>
<dbReference type="Proteomes" id="UP000582659">
    <property type="component" value="Unassembled WGS sequence"/>
</dbReference>
<evidence type="ECO:0000313" key="11">
    <source>
        <dbReference type="Proteomes" id="UP000659654"/>
    </source>
</evidence>
<dbReference type="Pfam" id="PF10277">
    <property type="entry name" value="Frag1"/>
    <property type="match status" value="1"/>
</dbReference>
<sequence length="336" mass="38580">MLSRLSNVSSDDLVSFMALSSSESDTHTTSTTSSVTISGSTKRRRIKTKIPRTRPHIRVYPKLFSVLTVISVLIAFFTGYFLAAIQRRTDWFLPYISDGGAFSPEANIFGIFLCSGGFFWVCTVFFVHIRINMHIRSNQHHIIPLFQRLVIYFMDIIGISSGIGVVIVGSVPETINITYHFFGALLAFGGGVLYLWVFVILTMRLKPEYAPRWLSILRLSVVIISTISFITPFTNFIPRYYENGTRIPRPFPTKPGQIQRYPWGSATHSLYLLNTVFEWIIGLCFVFMIFTMTYELNSFSLSTTGLREKYYRHHRETLREIRRQLRGSKKVQSSDD</sequence>
<dbReference type="InterPro" id="IPR019402">
    <property type="entry name" value="CWH43_N"/>
</dbReference>
<evidence type="ECO:0000313" key="9">
    <source>
        <dbReference type="EMBL" id="CAG9131324.1"/>
    </source>
</evidence>
<keyword evidence="5 6" id="KW-0472">Membrane</keyword>
<evidence type="ECO:0000313" key="12">
    <source>
        <dbReference type="WBParaSite" id="BXY_0120700.1"/>
    </source>
</evidence>
<reference evidence="12" key="1">
    <citation type="submission" date="2016-11" db="UniProtKB">
        <authorList>
            <consortium name="WormBaseParasite"/>
        </authorList>
    </citation>
    <scope>IDENTIFICATION</scope>
</reference>
<evidence type="ECO:0000256" key="4">
    <source>
        <dbReference type="ARBA" id="ARBA00022989"/>
    </source>
</evidence>
<feature type="domain" description="CWH43-like N-terminal" evidence="7">
    <location>
        <begin position="63"/>
        <end position="298"/>
    </location>
</feature>
<evidence type="ECO:0000256" key="1">
    <source>
        <dbReference type="ARBA" id="ARBA00004127"/>
    </source>
</evidence>
<dbReference type="Proteomes" id="UP000095284">
    <property type="component" value="Unplaced"/>
</dbReference>
<dbReference type="OrthoDB" id="191706at2759"/>
<evidence type="ECO:0000256" key="6">
    <source>
        <dbReference type="SAM" id="Phobius"/>
    </source>
</evidence>
<reference evidence="9" key="2">
    <citation type="submission" date="2020-08" db="EMBL/GenBank/DDBJ databases">
        <authorList>
            <person name="Kikuchi T."/>
        </authorList>
    </citation>
    <scope>NUCLEOTIDE SEQUENCE</scope>
    <source>
        <strain evidence="8">Ka4C1</strain>
    </source>
</reference>
<dbReference type="EMBL" id="CAJFCV020000006">
    <property type="protein sequence ID" value="CAG9131324.1"/>
    <property type="molecule type" value="Genomic_DNA"/>
</dbReference>